<evidence type="ECO:0000313" key="1">
    <source>
        <dbReference type="EMBL" id="MBB6357218.1"/>
    </source>
</evidence>
<proteinExistence type="predicted"/>
<protein>
    <recommendedName>
        <fullName evidence="3">DUF2840 domain-containing protein</fullName>
    </recommendedName>
</protein>
<reference evidence="1 2" key="1">
    <citation type="submission" date="2020-08" db="EMBL/GenBank/DDBJ databases">
        <title>Genomic Encyclopedia of Type Strains, Phase IV (KMG-IV): sequencing the most valuable type-strain genomes for metagenomic binning, comparative biology and taxonomic classification.</title>
        <authorList>
            <person name="Goeker M."/>
        </authorList>
    </citation>
    <scope>NUCLEOTIDE SEQUENCE [LARGE SCALE GENOMIC DNA]</scope>
    <source>
        <strain evidence="1 2">DSM 7051</strain>
    </source>
</reference>
<dbReference type="Pfam" id="PF11000">
    <property type="entry name" value="DUF2840"/>
    <property type="match status" value="1"/>
</dbReference>
<sequence>MTRRDRLHPGRAPGWDDDDLTDVELVWVRKRIENYIRFGHVAAKRTLDRSRRIVSFTPGSVFGFVRWTANDFGTIASRIDILRAVESGERCSTVAYVRPGADILLTVSGWPNVEKVLQVIDQIEALGIDAADASPDHWRHVHSRFAVRETPRPYSRQRHEAWLLRRRIEP</sequence>
<dbReference type="AlphaFoldDB" id="A0A7X0FD19"/>
<dbReference type="EMBL" id="JACHOU010000021">
    <property type="protein sequence ID" value="MBB6357218.1"/>
    <property type="molecule type" value="Genomic_DNA"/>
</dbReference>
<organism evidence="1 2">
    <name type="scientific">Aminobacter aganoensis</name>
    <dbReference type="NCBI Taxonomy" id="83264"/>
    <lineage>
        <taxon>Bacteria</taxon>
        <taxon>Pseudomonadati</taxon>
        <taxon>Pseudomonadota</taxon>
        <taxon>Alphaproteobacteria</taxon>
        <taxon>Hyphomicrobiales</taxon>
        <taxon>Phyllobacteriaceae</taxon>
        <taxon>Aminobacter</taxon>
    </lineage>
</organism>
<evidence type="ECO:0000313" key="2">
    <source>
        <dbReference type="Proteomes" id="UP000536262"/>
    </source>
</evidence>
<evidence type="ECO:0008006" key="3">
    <source>
        <dbReference type="Google" id="ProtNLM"/>
    </source>
</evidence>
<dbReference type="RefSeq" id="WP_184701882.1">
    <property type="nucleotide sequence ID" value="NZ_BAABEG010000001.1"/>
</dbReference>
<gene>
    <name evidence="1" type="ORF">GGR00_005039</name>
</gene>
<comment type="caution">
    <text evidence="1">The sequence shown here is derived from an EMBL/GenBank/DDBJ whole genome shotgun (WGS) entry which is preliminary data.</text>
</comment>
<accession>A0A7X0FD19</accession>
<dbReference type="Proteomes" id="UP000536262">
    <property type="component" value="Unassembled WGS sequence"/>
</dbReference>
<dbReference type="InterPro" id="IPR021263">
    <property type="entry name" value="DUF2840"/>
</dbReference>
<name>A0A7X0FD19_9HYPH</name>
<keyword evidence="2" id="KW-1185">Reference proteome</keyword>